<protein>
    <submittedName>
        <fullName evidence="5">Uncharacterized protein</fullName>
    </submittedName>
</protein>
<dbReference type="SUPFAM" id="SSF53756">
    <property type="entry name" value="UDP-Glycosyltransferase/glycogen phosphorylase"/>
    <property type="match status" value="1"/>
</dbReference>
<keyword evidence="2" id="KW-0808">Transferase</keyword>
<evidence type="ECO:0000256" key="2">
    <source>
        <dbReference type="ARBA" id="ARBA00022679"/>
    </source>
</evidence>
<feature type="domain" description="Glycosyltransferase subfamily 4-like N-terminal" evidence="4">
    <location>
        <begin position="31"/>
        <end position="169"/>
    </location>
</feature>
<comment type="caution">
    <text evidence="5">The sequence shown here is derived from an EMBL/GenBank/DDBJ whole genome shotgun (WGS) entry which is preliminary data.</text>
</comment>
<evidence type="ECO:0000313" key="5">
    <source>
        <dbReference type="EMBL" id="OYD17599.1"/>
    </source>
</evidence>
<dbReference type="Pfam" id="PF00534">
    <property type="entry name" value="Glycos_transf_1"/>
    <property type="match status" value="1"/>
</dbReference>
<gene>
    <name evidence="5" type="ORF">CH333_00280</name>
</gene>
<dbReference type="CDD" id="cd03794">
    <property type="entry name" value="GT4_WbuB-like"/>
    <property type="match status" value="1"/>
</dbReference>
<dbReference type="GO" id="GO:0016757">
    <property type="term" value="F:glycosyltransferase activity"/>
    <property type="evidence" value="ECO:0007669"/>
    <property type="project" value="UniProtKB-KW"/>
</dbReference>
<feature type="domain" description="Glycosyl transferase family 1" evidence="3">
    <location>
        <begin position="187"/>
        <end position="355"/>
    </location>
</feature>
<dbReference type="Pfam" id="PF13439">
    <property type="entry name" value="Glyco_transf_4"/>
    <property type="match status" value="1"/>
</dbReference>
<organism evidence="5 6">
    <name type="scientific">candidate division WOR-3 bacterium JGI_Cruoil_03_44_89</name>
    <dbReference type="NCBI Taxonomy" id="1973748"/>
    <lineage>
        <taxon>Bacteria</taxon>
        <taxon>Bacteria division WOR-3</taxon>
    </lineage>
</organism>
<dbReference type="PANTHER" id="PTHR12526">
    <property type="entry name" value="GLYCOSYLTRANSFERASE"/>
    <property type="match status" value="1"/>
</dbReference>
<sequence>MQQLINNKTPKVCILTSVHSAFDTRIFHKEVRTLVNARYNVILIAQHNKNEVVDRVKIVALPKPKNRFFRVFTTARETYKLALRQKADIYHFHDPELIPVGILLKVLTRAKVIYDVHEDVPKQILTKEWIPLYIRALVSKIAFLSERVSSIFFDAIIVAGKDIAEHFPASNKITILRNFPLLEMVQRNKKKRQNAKGQVILVYAGGLTKDRGIKEMVHVMDYVKNNVELRLLGNFDDLSLEREITKNASKKVKFIGWVPYEQVFQYLREADIGLILLHPTPNYVIAFGRFNKIFEYMAAGLPIVASNFPSLREIIEDIGCGITVNPLNPREIAKTIEYLIMHPNNAQKMGENGRKATLKKYNWEIEKERLLSVYEKLMEKV</sequence>
<evidence type="ECO:0000259" key="4">
    <source>
        <dbReference type="Pfam" id="PF13439"/>
    </source>
</evidence>
<name>A0A235BZL1_UNCW3</name>
<dbReference type="PANTHER" id="PTHR12526:SF629">
    <property type="entry name" value="TEICHURONIC ACID BIOSYNTHESIS GLYCOSYLTRANSFERASE TUAH-RELATED"/>
    <property type="match status" value="1"/>
</dbReference>
<evidence type="ECO:0000259" key="3">
    <source>
        <dbReference type="Pfam" id="PF00534"/>
    </source>
</evidence>
<dbReference type="AlphaFoldDB" id="A0A235BZL1"/>
<dbReference type="EMBL" id="NOZQ01000003">
    <property type="protein sequence ID" value="OYD17599.1"/>
    <property type="molecule type" value="Genomic_DNA"/>
</dbReference>
<dbReference type="Proteomes" id="UP000215215">
    <property type="component" value="Unassembled WGS sequence"/>
</dbReference>
<accession>A0A235BZL1</accession>
<evidence type="ECO:0000313" key="6">
    <source>
        <dbReference type="Proteomes" id="UP000215215"/>
    </source>
</evidence>
<dbReference type="InterPro" id="IPR028098">
    <property type="entry name" value="Glyco_trans_4-like_N"/>
</dbReference>
<evidence type="ECO:0000256" key="1">
    <source>
        <dbReference type="ARBA" id="ARBA00022676"/>
    </source>
</evidence>
<dbReference type="InterPro" id="IPR001296">
    <property type="entry name" value="Glyco_trans_1"/>
</dbReference>
<proteinExistence type="predicted"/>
<reference evidence="5 6" key="1">
    <citation type="submission" date="2017-07" db="EMBL/GenBank/DDBJ databases">
        <title>Recovery of genomes from metagenomes via a dereplication, aggregation, and scoring strategy.</title>
        <authorList>
            <person name="Sieber C.M."/>
            <person name="Probst A.J."/>
            <person name="Sharrar A."/>
            <person name="Thomas B.C."/>
            <person name="Hess M."/>
            <person name="Tringe S.G."/>
            <person name="Banfield J.F."/>
        </authorList>
    </citation>
    <scope>NUCLEOTIDE SEQUENCE [LARGE SCALE GENOMIC DNA]</scope>
    <source>
        <strain evidence="5">JGI_Cruoil_03_44_89</strain>
    </source>
</reference>
<keyword evidence="1" id="KW-0328">Glycosyltransferase</keyword>
<dbReference type="Gene3D" id="3.40.50.2000">
    <property type="entry name" value="Glycogen Phosphorylase B"/>
    <property type="match status" value="2"/>
</dbReference>